<evidence type="ECO:0000256" key="1">
    <source>
        <dbReference type="SAM" id="Phobius"/>
    </source>
</evidence>
<organism evidence="2 3">
    <name type="scientific">Oceanobacillus piezotolerans</name>
    <dbReference type="NCBI Taxonomy" id="2448030"/>
    <lineage>
        <taxon>Bacteria</taxon>
        <taxon>Bacillati</taxon>
        <taxon>Bacillota</taxon>
        <taxon>Bacilli</taxon>
        <taxon>Bacillales</taxon>
        <taxon>Bacillaceae</taxon>
        <taxon>Oceanobacillus</taxon>
    </lineage>
</organism>
<comment type="caution">
    <text evidence="2">The sequence shown here is derived from an EMBL/GenBank/DDBJ whole genome shotgun (WGS) entry which is preliminary data.</text>
</comment>
<proteinExistence type="predicted"/>
<name>A0A498DAD0_9BACI</name>
<dbReference type="EMBL" id="RCHR01000001">
    <property type="protein sequence ID" value="RLL48074.1"/>
    <property type="molecule type" value="Genomic_DNA"/>
</dbReference>
<evidence type="ECO:0000313" key="3">
    <source>
        <dbReference type="Proteomes" id="UP000270219"/>
    </source>
</evidence>
<keyword evidence="3" id="KW-1185">Reference proteome</keyword>
<protein>
    <recommendedName>
        <fullName evidence="4">Sodium:proton antiporter</fullName>
    </recommendedName>
</protein>
<evidence type="ECO:0008006" key="4">
    <source>
        <dbReference type="Google" id="ProtNLM"/>
    </source>
</evidence>
<evidence type="ECO:0000313" key="2">
    <source>
        <dbReference type="EMBL" id="RLL48074.1"/>
    </source>
</evidence>
<keyword evidence="1" id="KW-0472">Membrane</keyword>
<feature type="transmembrane region" description="Helical" evidence="1">
    <location>
        <begin position="6"/>
        <end position="22"/>
    </location>
</feature>
<gene>
    <name evidence="2" type="ORF">D8M04_02025</name>
</gene>
<dbReference type="AlphaFoldDB" id="A0A498DAD0"/>
<accession>A0A498DAD0</accession>
<keyword evidence="1" id="KW-0812">Transmembrane</keyword>
<reference evidence="2 3" key="1">
    <citation type="submission" date="2018-10" db="EMBL/GenBank/DDBJ databases">
        <title>Oceanobacillus sp. YLB-02 draft genome.</title>
        <authorList>
            <person name="Yu L."/>
        </authorList>
    </citation>
    <scope>NUCLEOTIDE SEQUENCE [LARGE SCALE GENOMIC DNA]</scope>
    <source>
        <strain evidence="2 3">YLB-02</strain>
    </source>
</reference>
<keyword evidence="1" id="KW-1133">Transmembrane helix</keyword>
<sequence>MRVLSYFVIIFTLISVLFKWRYRILNTILAVGFFRKVAVRFSMNIPQLRNQLIPGLFGDKLKDYQN</sequence>
<dbReference type="Proteomes" id="UP000270219">
    <property type="component" value="Unassembled WGS sequence"/>
</dbReference>